<gene>
    <name evidence="1" type="ORF">VTL71DRAFT_927</name>
</gene>
<organism evidence="1 2">
    <name type="scientific">Oculimacula yallundae</name>
    <dbReference type="NCBI Taxonomy" id="86028"/>
    <lineage>
        <taxon>Eukaryota</taxon>
        <taxon>Fungi</taxon>
        <taxon>Dikarya</taxon>
        <taxon>Ascomycota</taxon>
        <taxon>Pezizomycotina</taxon>
        <taxon>Leotiomycetes</taxon>
        <taxon>Helotiales</taxon>
        <taxon>Ploettnerulaceae</taxon>
        <taxon>Oculimacula</taxon>
    </lineage>
</organism>
<keyword evidence="2" id="KW-1185">Reference proteome</keyword>
<protein>
    <submittedName>
        <fullName evidence="1">Uncharacterized protein</fullName>
    </submittedName>
</protein>
<sequence>MPHMEVGAVFEQGDLSTIGSGLDLFGVSTLNPNQFLNNCVSVTITKILAYSNVHAFWQDTLQGDLPDEPLSLDQTKQLLRKTGWGFEWRVYRPCNGKSAYYNLQSEFNAGAESSPFRGVAYTRDGRDWTLRGIGSSKRNPSSAAI</sequence>
<proteinExistence type="predicted"/>
<dbReference type="Proteomes" id="UP001595075">
    <property type="component" value="Unassembled WGS sequence"/>
</dbReference>
<evidence type="ECO:0000313" key="1">
    <source>
        <dbReference type="EMBL" id="KAL2075984.1"/>
    </source>
</evidence>
<dbReference type="EMBL" id="JAZHXI010000001">
    <property type="protein sequence ID" value="KAL2075984.1"/>
    <property type="molecule type" value="Genomic_DNA"/>
</dbReference>
<evidence type="ECO:0000313" key="2">
    <source>
        <dbReference type="Proteomes" id="UP001595075"/>
    </source>
</evidence>
<name>A0ABR4D1E9_9HELO</name>
<accession>A0ABR4D1E9</accession>
<reference evidence="1 2" key="1">
    <citation type="journal article" date="2024" name="Commun. Biol.">
        <title>Comparative genomic analysis of thermophilic fungi reveals convergent evolutionary adaptations and gene losses.</title>
        <authorList>
            <person name="Steindorff A.S."/>
            <person name="Aguilar-Pontes M.V."/>
            <person name="Robinson A.J."/>
            <person name="Andreopoulos B."/>
            <person name="LaButti K."/>
            <person name="Kuo A."/>
            <person name="Mondo S."/>
            <person name="Riley R."/>
            <person name="Otillar R."/>
            <person name="Haridas S."/>
            <person name="Lipzen A."/>
            <person name="Grimwood J."/>
            <person name="Schmutz J."/>
            <person name="Clum A."/>
            <person name="Reid I.D."/>
            <person name="Moisan M.C."/>
            <person name="Butler G."/>
            <person name="Nguyen T.T.M."/>
            <person name="Dewar K."/>
            <person name="Conant G."/>
            <person name="Drula E."/>
            <person name="Henrissat B."/>
            <person name="Hansel C."/>
            <person name="Singer S."/>
            <person name="Hutchinson M.I."/>
            <person name="de Vries R.P."/>
            <person name="Natvig D.O."/>
            <person name="Powell A.J."/>
            <person name="Tsang A."/>
            <person name="Grigoriev I.V."/>
        </authorList>
    </citation>
    <scope>NUCLEOTIDE SEQUENCE [LARGE SCALE GENOMIC DNA]</scope>
    <source>
        <strain evidence="1 2">CBS 494.80</strain>
    </source>
</reference>
<comment type="caution">
    <text evidence="1">The sequence shown here is derived from an EMBL/GenBank/DDBJ whole genome shotgun (WGS) entry which is preliminary data.</text>
</comment>